<sequence>MSQKTLADGSRTGAAAKAAAGASAKRWWILAVVAVAQLMVVLDATIVNIALPSAQADLGFSDGNRQWVVTAYALAFASLLLLGGRIADLFGRKPAFLTGVVGFAAASALGGAANGFTMLVTARALQGAFGALLAPAALSLLNTTFTDARERARAFSVYGAIAGAGGAVGLLLGGVLTDALDWRWTLYVNVAIAVVAFAGGWTLLGSHRDAAGAKLDVPGTVLVASGLFSLVYGFSNAETHDWGSPLTWGFLIAGGLLLAAFAWWQTRAAHPLLSLRILLDRDRGAAFLAVLISGAGMFGVFLFLTYYLQLNLGFSPTRTGVAFLPMVGALMVAAQVGTTVLLPRIGPKAVIPLGFAVATAGMAWLTGIGVGSHYTGDVLPQLVVTGLGLGLVMPPAMQLATSGVAAEDAGVASATVNAMQQVGGSIGTALLNTLAASAATAYLAGRDATSGLVRAQATIESYTTAFWWSAGFFAAGAVLAFLLHRRGVPRQDPAAAPVVHM</sequence>
<dbReference type="EMBL" id="LMWX01000052">
    <property type="protein sequence ID" value="KUN79429.1"/>
    <property type="molecule type" value="Genomic_DNA"/>
</dbReference>
<dbReference type="PROSITE" id="PS50850">
    <property type="entry name" value="MFS"/>
    <property type="match status" value="1"/>
</dbReference>
<feature type="transmembrane region" description="Helical" evidence="8">
    <location>
        <begin position="246"/>
        <end position="264"/>
    </location>
</feature>
<keyword evidence="4 8" id="KW-0812">Transmembrane</keyword>
<dbReference type="GO" id="GO:0005886">
    <property type="term" value="C:plasma membrane"/>
    <property type="evidence" value="ECO:0007669"/>
    <property type="project" value="UniProtKB-SubCell"/>
</dbReference>
<feature type="transmembrane region" description="Helical" evidence="8">
    <location>
        <begin position="320"/>
        <end position="342"/>
    </location>
</feature>
<dbReference type="PROSITE" id="PS00216">
    <property type="entry name" value="SUGAR_TRANSPORT_1"/>
    <property type="match status" value="1"/>
</dbReference>
<evidence type="ECO:0000256" key="7">
    <source>
        <dbReference type="ARBA" id="ARBA00023251"/>
    </source>
</evidence>
<keyword evidence="2" id="KW-0813">Transport</keyword>
<evidence type="ECO:0000256" key="1">
    <source>
        <dbReference type="ARBA" id="ARBA00004651"/>
    </source>
</evidence>
<comment type="caution">
    <text evidence="10">The sequence shown here is derived from an EMBL/GenBank/DDBJ whole genome shotgun (WGS) entry which is preliminary data.</text>
</comment>
<feature type="transmembrane region" description="Helical" evidence="8">
    <location>
        <begin position="349"/>
        <end position="370"/>
    </location>
</feature>
<evidence type="ECO:0000256" key="3">
    <source>
        <dbReference type="ARBA" id="ARBA00022475"/>
    </source>
</evidence>
<evidence type="ECO:0000256" key="8">
    <source>
        <dbReference type="SAM" id="Phobius"/>
    </source>
</evidence>
<keyword evidence="11" id="KW-1185">Reference proteome</keyword>
<dbReference type="Gene3D" id="1.20.1720.10">
    <property type="entry name" value="Multidrug resistance protein D"/>
    <property type="match status" value="1"/>
</dbReference>
<dbReference type="InterPro" id="IPR004638">
    <property type="entry name" value="EmrB-like"/>
</dbReference>
<evidence type="ECO:0000256" key="4">
    <source>
        <dbReference type="ARBA" id="ARBA00022692"/>
    </source>
</evidence>
<feature type="transmembrane region" description="Helical" evidence="8">
    <location>
        <begin position="124"/>
        <end position="143"/>
    </location>
</feature>
<feature type="transmembrane region" description="Helical" evidence="8">
    <location>
        <begin position="155"/>
        <end position="176"/>
    </location>
</feature>
<feature type="transmembrane region" description="Helical" evidence="8">
    <location>
        <begin position="422"/>
        <end position="445"/>
    </location>
</feature>
<evidence type="ECO:0000256" key="2">
    <source>
        <dbReference type="ARBA" id="ARBA00022448"/>
    </source>
</evidence>
<feature type="transmembrane region" description="Helical" evidence="8">
    <location>
        <begin position="182"/>
        <end position="203"/>
    </location>
</feature>
<dbReference type="InterPro" id="IPR036259">
    <property type="entry name" value="MFS_trans_sf"/>
</dbReference>
<dbReference type="PANTHER" id="PTHR42718">
    <property type="entry name" value="MAJOR FACILITATOR SUPERFAMILY MULTIDRUG TRANSPORTER MFSC"/>
    <property type="match status" value="1"/>
</dbReference>
<dbReference type="NCBIfam" id="TIGR00711">
    <property type="entry name" value="efflux_EmrB"/>
    <property type="match status" value="1"/>
</dbReference>
<feature type="transmembrane region" description="Helical" evidence="8">
    <location>
        <begin position="382"/>
        <end position="401"/>
    </location>
</feature>
<feature type="transmembrane region" description="Helical" evidence="8">
    <location>
        <begin position="285"/>
        <end position="308"/>
    </location>
</feature>
<dbReference type="RefSeq" id="WP_061927730.1">
    <property type="nucleotide sequence ID" value="NZ_JBEYBH010000012.1"/>
</dbReference>
<dbReference type="STRING" id="285568.AQJ66_28260"/>
<feature type="transmembrane region" description="Helical" evidence="8">
    <location>
        <begin position="67"/>
        <end position="84"/>
    </location>
</feature>
<evidence type="ECO:0000313" key="10">
    <source>
        <dbReference type="EMBL" id="KUN79429.1"/>
    </source>
</evidence>
<dbReference type="InterPro" id="IPR020846">
    <property type="entry name" value="MFS_dom"/>
</dbReference>
<dbReference type="PANTHER" id="PTHR42718:SF46">
    <property type="entry name" value="BLR6921 PROTEIN"/>
    <property type="match status" value="1"/>
</dbReference>
<dbReference type="GO" id="GO:0022857">
    <property type="term" value="F:transmembrane transporter activity"/>
    <property type="evidence" value="ECO:0007669"/>
    <property type="project" value="InterPro"/>
</dbReference>
<dbReference type="OrthoDB" id="4080117at2"/>
<proteinExistence type="predicted"/>
<dbReference type="Proteomes" id="UP000053024">
    <property type="component" value="Unassembled WGS sequence"/>
</dbReference>
<gene>
    <name evidence="10" type="ORF">AQJ66_28260</name>
</gene>
<protein>
    <submittedName>
        <fullName evidence="10">Puromycin resistance protein pur8</fullName>
    </submittedName>
</protein>
<comment type="subcellular location">
    <subcellularLocation>
        <location evidence="1">Cell membrane</location>
        <topology evidence="1">Multi-pass membrane protein</topology>
    </subcellularLocation>
</comment>
<dbReference type="GO" id="GO:0046677">
    <property type="term" value="P:response to antibiotic"/>
    <property type="evidence" value="ECO:0007669"/>
    <property type="project" value="UniProtKB-KW"/>
</dbReference>
<feature type="transmembrane region" description="Helical" evidence="8">
    <location>
        <begin position="465"/>
        <end position="483"/>
    </location>
</feature>
<dbReference type="InterPro" id="IPR011701">
    <property type="entry name" value="MFS"/>
</dbReference>
<dbReference type="Pfam" id="PF07690">
    <property type="entry name" value="MFS_1"/>
    <property type="match status" value="1"/>
</dbReference>
<feature type="transmembrane region" description="Helical" evidence="8">
    <location>
        <begin position="215"/>
        <end position="234"/>
    </location>
</feature>
<feature type="transmembrane region" description="Helical" evidence="8">
    <location>
        <begin position="96"/>
        <end position="118"/>
    </location>
</feature>
<dbReference type="Gene3D" id="1.20.1250.20">
    <property type="entry name" value="MFS general substrate transporter like domains"/>
    <property type="match status" value="1"/>
</dbReference>
<keyword evidence="7" id="KW-0046">Antibiotic resistance</keyword>
<dbReference type="AlphaFoldDB" id="A0A101ST31"/>
<keyword evidence="3" id="KW-1003">Cell membrane</keyword>
<feature type="transmembrane region" description="Helical" evidence="8">
    <location>
        <begin position="27"/>
        <end position="47"/>
    </location>
</feature>
<dbReference type="InterPro" id="IPR005829">
    <property type="entry name" value="Sugar_transporter_CS"/>
</dbReference>
<evidence type="ECO:0000259" key="9">
    <source>
        <dbReference type="PROSITE" id="PS50850"/>
    </source>
</evidence>
<dbReference type="CDD" id="cd17321">
    <property type="entry name" value="MFS_MMR_MDR_like"/>
    <property type="match status" value="1"/>
</dbReference>
<accession>A0A101ST31</accession>
<feature type="domain" description="Major facilitator superfamily (MFS) profile" evidence="9">
    <location>
        <begin position="29"/>
        <end position="488"/>
    </location>
</feature>
<keyword evidence="6 8" id="KW-0472">Membrane</keyword>
<evidence type="ECO:0000256" key="5">
    <source>
        <dbReference type="ARBA" id="ARBA00022989"/>
    </source>
</evidence>
<name>A0A101ST31_9ACTN</name>
<dbReference type="SUPFAM" id="SSF103473">
    <property type="entry name" value="MFS general substrate transporter"/>
    <property type="match status" value="1"/>
</dbReference>
<evidence type="ECO:0000313" key="11">
    <source>
        <dbReference type="Proteomes" id="UP000053024"/>
    </source>
</evidence>
<keyword evidence="5 8" id="KW-1133">Transmembrane helix</keyword>
<reference evidence="10 11" key="1">
    <citation type="submission" date="2015-10" db="EMBL/GenBank/DDBJ databases">
        <title>Draft genome sequence of Streptomyces bungoensis DSM 41781, type strain for the species Streptomyces bungoensis.</title>
        <authorList>
            <person name="Ruckert C."/>
            <person name="Winkler A."/>
            <person name="Kalinowski J."/>
            <person name="Kampfer P."/>
            <person name="Glaeser S."/>
        </authorList>
    </citation>
    <scope>NUCLEOTIDE SEQUENCE [LARGE SCALE GENOMIC DNA]</scope>
    <source>
        <strain evidence="10 11">DSM 41781</strain>
    </source>
</reference>
<evidence type="ECO:0000256" key="6">
    <source>
        <dbReference type="ARBA" id="ARBA00023136"/>
    </source>
</evidence>
<organism evidence="10 11">
    <name type="scientific">Streptomyces bungoensis</name>
    <dbReference type="NCBI Taxonomy" id="285568"/>
    <lineage>
        <taxon>Bacteria</taxon>
        <taxon>Bacillati</taxon>
        <taxon>Actinomycetota</taxon>
        <taxon>Actinomycetes</taxon>
        <taxon>Kitasatosporales</taxon>
        <taxon>Streptomycetaceae</taxon>
        <taxon>Streptomyces</taxon>
    </lineage>
</organism>